<evidence type="ECO:0000256" key="8">
    <source>
        <dbReference type="SAM" id="MobiDB-lite"/>
    </source>
</evidence>
<dbReference type="RefSeq" id="WP_025410965.1">
    <property type="nucleotide sequence ID" value="NZ_CP007128.1"/>
</dbReference>
<feature type="transmembrane region" description="Helical" evidence="9">
    <location>
        <begin position="63"/>
        <end position="82"/>
    </location>
</feature>
<evidence type="ECO:0000256" key="3">
    <source>
        <dbReference type="ARBA" id="ARBA00022475"/>
    </source>
</evidence>
<dbReference type="InterPro" id="IPR003689">
    <property type="entry name" value="ZIP"/>
</dbReference>
<keyword evidence="5" id="KW-0862">Zinc</keyword>
<dbReference type="PANTHER" id="PTHR11040">
    <property type="entry name" value="ZINC/IRON TRANSPORTER"/>
    <property type="match status" value="1"/>
</dbReference>
<evidence type="ECO:0000313" key="10">
    <source>
        <dbReference type="EMBL" id="AHG89469.1"/>
    </source>
</evidence>
<name>W0RED3_9BACT</name>
<feature type="compositionally biased region" description="Acidic residues" evidence="8">
    <location>
        <begin position="92"/>
        <end position="106"/>
    </location>
</feature>
<evidence type="ECO:0000256" key="6">
    <source>
        <dbReference type="ARBA" id="ARBA00022989"/>
    </source>
</evidence>
<dbReference type="KEGG" id="gba:J421_1932"/>
<comment type="similarity">
    <text evidence="2">Belongs to the ZIP transporter (TC 2.A.5) family.</text>
</comment>
<evidence type="ECO:0000256" key="4">
    <source>
        <dbReference type="ARBA" id="ARBA00022692"/>
    </source>
</evidence>
<dbReference type="eggNOG" id="COG0428">
    <property type="taxonomic scope" value="Bacteria"/>
</dbReference>
<evidence type="ECO:0000256" key="9">
    <source>
        <dbReference type="SAM" id="Phobius"/>
    </source>
</evidence>
<dbReference type="OrthoDB" id="948891at2"/>
<dbReference type="AlphaFoldDB" id="W0RED3"/>
<organism evidence="10 11">
    <name type="scientific">Gemmatirosa kalamazoonensis</name>
    <dbReference type="NCBI Taxonomy" id="861299"/>
    <lineage>
        <taxon>Bacteria</taxon>
        <taxon>Pseudomonadati</taxon>
        <taxon>Gemmatimonadota</taxon>
        <taxon>Gemmatimonadia</taxon>
        <taxon>Gemmatimonadales</taxon>
        <taxon>Gemmatimonadaceae</taxon>
        <taxon>Gemmatirosa</taxon>
    </lineage>
</organism>
<feature type="transmembrane region" description="Helical" evidence="9">
    <location>
        <begin position="208"/>
        <end position="225"/>
    </location>
</feature>
<accession>W0RED3</accession>
<sequence length="260" mass="27408">MTPLLRTTLLYSLVPVVFTVIGAALGAYWPVMARLRGYVLHLAAGVVFAVVAVELLPEIQRRALVGDVVIGFSLGIVTMLVVDRLLDRIRGDDDEDDDEDDDDEDGREPAPPGTPPVGLSLLVAIGIDFLLDGLLLGVGFAAGARIGVLLALAEAAEQLSVGLALAGELTRSNVPRVRVLPIVSALGLLVFVSAVLGATVLRGLTGGAMEIVLSFGVAALLYLVTEELLREAHEERETPLGTAMFFVGFLAFLVIGMVLD</sequence>
<evidence type="ECO:0000256" key="2">
    <source>
        <dbReference type="ARBA" id="ARBA00006939"/>
    </source>
</evidence>
<gene>
    <name evidence="10" type="ORF">J421_1932</name>
</gene>
<keyword evidence="4 9" id="KW-0812">Transmembrane</keyword>
<keyword evidence="3" id="KW-1003">Cell membrane</keyword>
<feature type="transmembrane region" description="Helical" evidence="9">
    <location>
        <begin position="179"/>
        <end position="201"/>
    </location>
</feature>
<protein>
    <submittedName>
        <fullName evidence="10">Zinc/iron permease</fullName>
    </submittedName>
</protein>
<dbReference type="GO" id="GO:0005886">
    <property type="term" value="C:plasma membrane"/>
    <property type="evidence" value="ECO:0007669"/>
    <property type="project" value="UniProtKB-SubCell"/>
</dbReference>
<keyword evidence="6 9" id="KW-1133">Transmembrane helix</keyword>
<evidence type="ECO:0000256" key="5">
    <source>
        <dbReference type="ARBA" id="ARBA00022833"/>
    </source>
</evidence>
<dbReference type="Pfam" id="PF02535">
    <property type="entry name" value="Zip"/>
    <property type="match status" value="1"/>
</dbReference>
<feature type="transmembrane region" description="Helical" evidence="9">
    <location>
        <begin position="117"/>
        <end position="141"/>
    </location>
</feature>
<dbReference type="STRING" id="861299.J421_1932"/>
<keyword evidence="7 9" id="KW-0472">Membrane</keyword>
<comment type="subcellular location">
    <subcellularLocation>
        <location evidence="1">Cell membrane</location>
        <topology evidence="1">Multi-pass membrane protein</topology>
    </subcellularLocation>
</comment>
<dbReference type="Proteomes" id="UP000019151">
    <property type="component" value="Chromosome"/>
</dbReference>
<evidence type="ECO:0000256" key="1">
    <source>
        <dbReference type="ARBA" id="ARBA00004651"/>
    </source>
</evidence>
<dbReference type="GO" id="GO:0005385">
    <property type="term" value="F:zinc ion transmembrane transporter activity"/>
    <property type="evidence" value="ECO:0007669"/>
    <property type="project" value="TreeGrafter"/>
</dbReference>
<dbReference type="PANTHER" id="PTHR11040:SF211">
    <property type="entry name" value="ZINC TRANSPORTER ZIP11"/>
    <property type="match status" value="1"/>
</dbReference>
<evidence type="ECO:0000256" key="7">
    <source>
        <dbReference type="ARBA" id="ARBA00023136"/>
    </source>
</evidence>
<dbReference type="HOGENOM" id="CLU_015114_7_0_0"/>
<feature type="region of interest" description="Disordered" evidence="8">
    <location>
        <begin position="91"/>
        <end position="115"/>
    </location>
</feature>
<dbReference type="EMBL" id="CP007128">
    <property type="protein sequence ID" value="AHG89469.1"/>
    <property type="molecule type" value="Genomic_DNA"/>
</dbReference>
<feature type="transmembrane region" description="Helical" evidence="9">
    <location>
        <begin position="240"/>
        <end position="259"/>
    </location>
</feature>
<keyword evidence="11" id="KW-1185">Reference proteome</keyword>
<dbReference type="InParanoid" id="W0RED3"/>
<evidence type="ECO:0000313" key="11">
    <source>
        <dbReference type="Proteomes" id="UP000019151"/>
    </source>
</evidence>
<reference evidence="10 11" key="1">
    <citation type="journal article" date="2014" name="Genome Announc.">
        <title>Genome Sequence and Methylome of Soil Bacterium Gemmatirosa kalamazoonensis KBS708T, a Member of the Rarely Cultivated Gemmatimonadetes Phylum.</title>
        <authorList>
            <person name="Debruyn J.M."/>
            <person name="Radosevich M."/>
            <person name="Wommack K.E."/>
            <person name="Polson S.W."/>
            <person name="Hauser L.J."/>
            <person name="Fawaz M.N."/>
            <person name="Korlach J."/>
            <person name="Tsai Y.C."/>
        </authorList>
    </citation>
    <scope>NUCLEOTIDE SEQUENCE [LARGE SCALE GENOMIC DNA]</scope>
    <source>
        <strain evidence="10 11">KBS708</strain>
    </source>
</reference>
<feature type="transmembrane region" description="Helical" evidence="9">
    <location>
        <begin position="9"/>
        <end position="29"/>
    </location>
</feature>
<proteinExistence type="inferred from homology"/>
<feature type="transmembrane region" description="Helical" evidence="9">
    <location>
        <begin position="35"/>
        <end position="56"/>
    </location>
</feature>